<name>A0A6A4HQL7_9AGAR</name>
<evidence type="ECO:0000313" key="3">
    <source>
        <dbReference type="Proteomes" id="UP000799118"/>
    </source>
</evidence>
<feature type="chain" id="PRO_5025343813" evidence="1">
    <location>
        <begin position="23"/>
        <end position="196"/>
    </location>
</feature>
<keyword evidence="1" id="KW-0732">Signal</keyword>
<dbReference type="EMBL" id="ML769467">
    <property type="protein sequence ID" value="KAE9399648.1"/>
    <property type="molecule type" value="Genomic_DNA"/>
</dbReference>
<accession>A0A6A4HQL7</accession>
<organism evidence="2 3">
    <name type="scientific">Gymnopus androsaceus JB14</name>
    <dbReference type="NCBI Taxonomy" id="1447944"/>
    <lineage>
        <taxon>Eukaryota</taxon>
        <taxon>Fungi</taxon>
        <taxon>Dikarya</taxon>
        <taxon>Basidiomycota</taxon>
        <taxon>Agaricomycotina</taxon>
        <taxon>Agaricomycetes</taxon>
        <taxon>Agaricomycetidae</taxon>
        <taxon>Agaricales</taxon>
        <taxon>Marasmiineae</taxon>
        <taxon>Omphalotaceae</taxon>
        <taxon>Gymnopus</taxon>
    </lineage>
</organism>
<evidence type="ECO:0000256" key="1">
    <source>
        <dbReference type="SAM" id="SignalP"/>
    </source>
</evidence>
<protein>
    <submittedName>
        <fullName evidence="2">Uncharacterized protein</fullName>
    </submittedName>
</protein>
<evidence type="ECO:0000313" key="2">
    <source>
        <dbReference type="EMBL" id="KAE9399648.1"/>
    </source>
</evidence>
<gene>
    <name evidence="2" type="ORF">BT96DRAFT_1019406</name>
</gene>
<proteinExistence type="predicted"/>
<reference evidence="2" key="1">
    <citation type="journal article" date="2019" name="Environ. Microbiol.">
        <title>Fungal ecological strategies reflected in gene transcription - a case study of two litter decomposers.</title>
        <authorList>
            <person name="Barbi F."/>
            <person name="Kohler A."/>
            <person name="Barry K."/>
            <person name="Baskaran P."/>
            <person name="Daum C."/>
            <person name="Fauchery L."/>
            <person name="Ihrmark K."/>
            <person name="Kuo A."/>
            <person name="LaButti K."/>
            <person name="Lipzen A."/>
            <person name="Morin E."/>
            <person name="Grigoriev I.V."/>
            <person name="Henrissat B."/>
            <person name="Lindahl B."/>
            <person name="Martin F."/>
        </authorList>
    </citation>
    <scope>NUCLEOTIDE SEQUENCE</scope>
    <source>
        <strain evidence="2">JB14</strain>
    </source>
</reference>
<keyword evidence="3" id="KW-1185">Reference proteome</keyword>
<dbReference type="AlphaFoldDB" id="A0A6A4HQL7"/>
<feature type="signal peptide" evidence="1">
    <location>
        <begin position="1"/>
        <end position="22"/>
    </location>
</feature>
<sequence>MRSYIPRFLSIIFILAIQNVVSTPLPKYVLPKQILAKRAGVGWPPFASPVPLLTPNEKKVFESTLDLHLQGDQIKTDAMGNNNGIYHITQYKNHKDLIAKVVNDDRLAYFEVRALKAVQQYVGSGKAKDHKGHEVHVLLMTEEKGQTFTALASKLDEDGKKKFKALLRPLIITAIAEDCSQVPICPCGCRGRELFD</sequence>
<dbReference type="Proteomes" id="UP000799118">
    <property type="component" value="Unassembled WGS sequence"/>
</dbReference>